<keyword evidence="3" id="KW-0808">Transferase</keyword>
<evidence type="ECO:0000256" key="5">
    <source>
        <dbReference type="PIRSR" id="PIRSR001434-2"/>
    </source>
</evidence>
<dbReference type="InterPro" id="IPR015422">
    <property type="entry name" value="PyrdxlP-dep_Trfase_small"/>
</dbReference>
<evidence type="ECO:0008006" key="9">
    <source>
        <dbReference type="Google" id="ProtNLM"/>
    </source>
</evidence>
<dbReference type="RefSeq" id="WP_089418329.1">
    <property type="nucleotide sequence ID" value="NZ_CP022424.1"/>
</dbReference>
<evidence type="ECO:0000256" key="3">
    <source>
        <dbReference type="ARBA" id="ARBA00022679"/>
    </source>
</evidence>
<name>A0A221KJH3_VITFI</name>
<dbReference type="InterPro" id="IPR006235">
    <property type="entry name" value="OAc-hSer/O-AcSer_sulfhydrylase"/>
</dbReference>
<keyword evidence="4 5" id="KW-0663">Pyridoxal phosphate</keyword>
<dbReference type="KEGG" id="vff:VITFI_CDS3391"/>
<dbReference type="InterPro" id="IPR015424">
    <property type="entry name" value="PyrdxlP-dep_Trfase"/>
</dbReference>
<accession>A0A221KJH3</accession>
<dbReference type="GO" id="GO:0005737">
    <property type="term" value="C:cytoplasm"/>
    <property type="evidence" value="ECO:0007669"/>
    <property type="project" value="TreeGrafter"/>
</dbReference>
<dbReference type="PANTHER" id="PTHR43797:SF2">
    <property type="entry name" value="HOMOCYSTEINE_CYSTEINE SYNTHASE"/>
    <property type="match status" value="1"/>
</dbReference>
<evidence type="ECO:0000256" key="1">
    <source>
        <dbReference type="ARBA" id="ARBA00001933"/>
    </source>
</evidence>
<dbReference type="GO" id="GO:0030170">
    <property type="term" value="F:pyridoxal phosphate binding"/>
    <property type="evidence" value="ECO:0007669"/>
    <property type="project" value="InterPro"/>
</dbReference>
<evidence type="ECO:0000256" key="2">
    <source>
        <dbReference type="ARBA" id="ARBA00009077"/>
    </source>
</evidence>
<dbReference type="Proteomes" id="UP000199729">
    <property type="component" value="Plasmid pVF1"/>
</dbReference>
<dbReference type="PANTHER" id="PTHR43797">
    <property type="entry name" value="HOMOCYSTEINE/CYSTEINE SYNTHASE"/>
    <property type="match status" value="1"/>
</dbReference>
<evidence type="ECO:0000256" key="4">
    <source>
        <dbReference type="ARBA" id="ARBA00022898"/>
    </source>
</evidence>
<dbReference type="PIRSF" id="PIRSF001434">
    <property type="entry name" value="CGS"/>
    <property type="match status" value="1"/>
</dbReference>
<geneLocation type="plasmid" evidence="8">
    <name>pvf1</name>
</geneLocation>
<evidence type="ECO:0000313" key="7">
    <source>
        <dbReference type="EMBL" id="ASM79168.1"/>
    </source>
</evidence>
<dbReference type="GO" id="GO:0071269">
    <property type="term" value="P:L-homocysteine biosynthetic process"/>
    <property type="evidence" value="ECO:0007669"/>
    <property type="project" value="TreeGrafter"/>
</dbReference>
<dbReference type="InterPro" id="IPR015421">
    <property type="entry name" value="PyrdxlP-dep_Trfase_major"/>
</dbReference>
<dbReference type="OrthoDB" id="9805807at2"/>
<keyword evidence="7" id="KW-0614">Plasmid</keyword>
<reference evidence="7 8" key="1">
    <citation type="submission" date="2017-07" db="EMBL/GenBank/DDBJ databases">
        <title>Complete Genome Sequence of the cosmetic ferment Vitreoscilla filiformis (ATCC15551).</title>
        <authorList>
            <person name="Contreras S."/>
            <person name="Sagory-Zalkind P."/>
            <person name="Blanquart H."/>
            <person name="Iltis A."/>
            <person name="Morand S.C."/>
        </authorList>
    </citation>
    <scope>NUCLEOTIDE SEQUENCE [LARGE SCALE GENOMIC DNA]</scope>
    <source>
        <strain evidence="7 8">ATCC 15551</strain>
        <plasmid evidence="8">Plasmid pvf1</plasmid>
    </source>
</reference>
<gene>
    <name evidence="7" type="ORF">VITFI_CDS3391</name>
</gene>
<dbReference type="GO" id="GO:0003961">
    <property type="term" value="F:O-acetylhomoserine aminocarboxypropyltransferase activity"/>
    <property type="evidence" value="ECO:0007669"/>
    <property type="project" value="TreeGrafter"/>
</dbReference>
<dbReference type="GO" id="GO:0006535">
    <property type="term" value="P:cysteine biosynthetic process from serine"/>
    <property type="evidence" value="ECO:0007669"/>
    <property type="project" value="TreeGrafter"/>
</dbReference>
<dbReference type="Gene3D" id="3.40.640.10">
    <property type="entry name" value="Type I PLP-dependent aspartate aminotransferase-like (Major domain)"/>
    <property type="match status" value="1"/>
</dbReference>
<dbReference type="Pfam" id="PF01053">
    <property type="entry name" value="Cys_Met_Meta_PP"/>
    <property type="match status" value="1"/>
</dbReference>
<dbReference type="EMBL" id="CP022424">
    <property type="protein sequence ID" value="ASM79168.1"/>
    <property type="molecule type" value="Genomic_DNA"/>
</dbReference>
<protein>
    <recommendedName>
        <fullName evidence="9">Cystathionine gamma-synthase family protein</fullName>
    </recommendedName>
</protein>
<evidence type="ECO:0000313" key="8">
    <source>
        <dbReference type="Proteomes" id="UP000199729"/>
    </source>
</evidence>
<comment type="similarity">
    <text evidence="2 6">Belongs to the trans-sulfuration enzymes family.</text>
</comment>
<dbReference type="GO" id="GO:0004124">
    <property type="term" value="F:cysteine synthase activity"/>
    <property type="evidence" value="ECO:0007669"/>
    <property type="project" value="TreeGrafter"/>
</dbReference>
<dbReference type="AlphaFoldDB" id="A0A221KJH3"/>
<dbReference type="SUPFAM" id="SSF53383">
    <property type="entry name" value="PLP-dependent transferases"/>
    <property type="match status" value="1"/>
</dbReference>
<proteinExistence type="inferred from homology"/>
<dbReference type="InterPro" id="IPR000277">
    <property type="entry name" value="Cys/Met-Metab_PyrdxlP-dep_enz"/>
</dbReference>
<dbReference type="Gene3D" id="3.90.1150.10">
    <property type="entry name" value="Aspartate Aminotransferase, domain 1"/>
    <property type="match status" value="1"/>
</dbReference>
<feature type="modified residue" description="N6-(pyridoxal phosphate)lysine" evidence="5">
    <location>
        <position position="211"/>
    </location>
</feature>
<evidence type="ECO:0000256" key="6">
    <source>
        <dbReference type="RuleBase" id="RU362118"/>
    </source>
</evidence>
<dbReference type="GO" id="GO:0019346">
    <property type="term" value="P:transsulfuration"/>
    <property type="evidence" value="ECO:0007669"/>
    <property type="project" value="InterPro"/>
</dbReference>
<organism evidence="7 8">
    <name type="scientific">Vitreoscilla filiformis</name>
    <dbReference type="NCBI Taxonomy" id="63"/>
    <lineage>
        <taxon>Bacteria</taxon>
        <taxon>Pseudomonadati</taxon>
        <taxon>Pseudomonadota</taxon>
        <taxon>Betaproteobacteria</taxon>
        <taxon>Neisseriales</taxon>
        <taxon>Neisseriaceae</taxon>
        <taxon>Vitreoscilla</taxon>
    </lineage>
</organism>
<dbReference type="NCBIfam" id="NF004609">
    <property type="entry name" value="PRK05939.1"/>
    <property type="match status" value="1"/>
</dbReference>
<sequence>MTASNPSPGFTTALVHADRRAGIEHGAIRKPIHTSVQYGFERVEDLIGVFQGTVKGGFNYARQGTPTTAALEARITQMEDGIGSITFGTGMAAICAVFLTLLKQGDHVVSSQFVFGNTNSVLGTLGQFGIEVSKVDVTSVDAVRTALQPNTRMVFVETLANPGTQIPDLEGIGQLCAERGLLYVVDNTITSPWLFRPKAVGASLVIHSLTKTIAGHGTALGGSVTDTGLFDWSRYPNIFPAYRSGDSRQWGLAQIRKKGLRDMGAALSSEQAHAIASGAETLALRVNHASATALRLATFLAEHPAVAKVHYPGLSDHPQHERARKLFKAGAWLLSFELRDANRLVEVINRLNVVIKATGLGDTRTLIIPVAPTIFWEAGAETRARMGIADGLIRLSIGLEDADDLIADLGQALA</sequence>
<comment type="cofactor">
    <cofactor evidence="1 6">
        <name>pyridoxal 5'-phosphate</name>
        <dbReference type="ChEBI" id="CHEBI:597326"/>
    </cofactor>
</comment>
<dbReference type="FunFam" id="3.40.640.10:FF:000046">
    <property type="entry name" value="Cystathionine gamma-lyase"/>
    <property type="match status" value="1"/>
</dbReference>
<keyword evidence="8" id="KW-1185">Reference proteome</keyword>